<dbReference type="InterPro" id="IPR001031">
    <property type="entry name" value="Thioesterase"/>
</dbReference>
<name>B2J536_NOSP7</name>
<evidence type="ECO:0000256" key="1">
    <source>
        <dbReference type="ARBA" id="ARBA00007169"/>
    </source>
</evidence>
<dbReference type="SUPFAM" id="SSF53474">
    <property type="entry name" value="alpha/beta-Hydrolases"/>
    <property type="match status" value="1"/>
</dbReference>
<dbReference type="PANTHER" id="PTHR11487:SF0">
    <property type="entry name" value="S-ACYL FATTY ACID SYNTHASE THIOESTERASE, MEDIUM CHAIN"/>
    <property type="match status" value="1"/>
</dbReference>
<dbReference type="GO" id="GO:0016297">
    <property type="term" value="F:fatty acyl-[ACP] hydrolase activity"/>
    <property type="evidence" value="ECO:0007669"/>
    <property type="project" value="UniProtKB-EC"/>
</dbReference>
<keyword evidence="4" id="KW-1185">Reference proteome</keyword>
<protein>
    <submittedName>
        <fullName evidence="3">Thioesterase</fullName>
        <ecNumber evidence="3">3.1.2.14</ecNumber>
    </submittedName>
</protein>
<dbReference type="Gene3D" id="3.40.50.1820">
    <property type="entry name" value="alpha/beta hydrolase"/>
    <property type="match status" value="1"/>
</dbReference>
<evidence type="ECO:0000313" key="3">
    <source>
        <dbReference type="EMBL" id="ACC80696.1"/>
    </source>
</evidence>
<dbReference type="PANTHER" id="PTHR11487">
    <property type="entry name" value="THIOESTERASE"/>
    <property type="match status" value="1"/>
</dbReference>
<dbReference type="eggNOG" id="COG3208">
    <property type="taxonomic scope" value="Bacteria"/>
</dbReference>
<dbReference type="OrthoDB" id="2213423at2"/>
<dbReference type="Proteomes" id="UP000001191">
    <property type="component" value="Chromosome"/>
</dbReference>
<evidence type="ECO:0000259" key="2">
    <source>
        <dbReference type="Pfam" id="PF00975"/>
    </source>
</evidence>
<dbReference type="EnsemblBacteria" id="ACC80696">
    <property type="protein sequence ID" value="ACC80696"/>
    <property type="gene ID" value="Npun_R2077"/>
</dbReference>
<accession>B2J536</accession>
<dbReference type="AlphaFoldDB" id="B2J536"/>
<dbReference type="EMBL" id="CP001037">
    <property type="protein sequence ID" value="ACC80696.1"/>
    <property type="molecule type" value="Genomic_DNA"/>
</dbReference>
<reference evidence="3 4" key="2">
    <citation type="journal article" date="2013" name="Plant Physiol.">
        <title>A Nostoc punctiforme Sugar Transporter Necessary to Establish a Cyanobacterium-Plant Symbiosis.</title>
        <authorList>
            <person name="Ekman M."/>
            <person name="Picossi S."/>
            <person name="Campbell E.L."/>
            <person name="Meeks J.C."/>
            <person name="Flores E."/>
        </authorList>
    </citation>
    <scope>NUCLEOTIDE SEQUENCE [LARGE SCALE GENOMIC DNA]</scope>
    <source>
        <strain evidence="4">ATCC 29133 / PCC 73102</strain>
    </source>
</reference>
<comment type="similarity">
    <text evidence="1">Belongs to the thioesterase family.</text>
</comment>
<gene>
    <name evidence="3" type="ordered locus">Npun_R2077</name>
</gene>
<evidence type="ECO:0000313" key="4">
    <source>
        <dbReference type="Proteomes" id="UP000001191"/>
    </source>
</evidence>
<dbReference type="PhylomeDB" id="B2J536"/>
<dbReference type="Pfam" id="PF00975">
    <property type="entry name" value="Thioesterase"/>
    <property type="match status" value="1"/>
</dbReference>
<dbReference type="InterPro" id="IPR012223">
    <property type="entry name" value="TEII"/>
</dbReference>
<dbReference type="GO" id="GO:0008610">
    <property type="term" value="P:lipid biosynthetic process"/>
    <property type="evidence" value="ECO:0007669"/>
    <property type="project" value="TreeGrafter"/>
</dbReference>
<reference evidence="4" key="1">
    <citation type="submission" date="2008-04" db="EMBL/GenBank/DDBJ databases">
        <title>Complete sequence of chromosome of Nostoc punctiforme ATCC 29133.</title>
        <authorList>
            <consortium name="US DOE Joint Genome Institute"/>
            <person name="Copeland A."/>
            <person name="Lucas S."/>
            <person name="Lapidus A."/>
            <person name="Glavina del Rio T."/>
            <person name="Dalin E."/>
            <person name="Tice H."/>
            <person name="Pitluck S."/>
            <person name="Chain P."/>
            <person name="Malfatti S."/>
            <person name="Shin M."/>
            <person name="Vergez L."/>
            <person name="Schmutz J."/>
            <person name="Larimer F."/>
            <person name="Land M."/>
            <person name="Hauser L."/>
            <person name="Kyrpides N."/>
            <person name="Kim E."/>
            <person name="Meeks J.C."/>
            <person name="Elhai J."/>
            <person name="Campbell E.L."/>
            <person name="Thiel T."/>
            <person name="Longmire J."/>
            <person name="Potts M."/>
            <person name="Atlas R."/>
        </authorList>
    </citation>
    <scope>NUCLEOTIDE SEQUENCE [LARGE SCALE GENOMIC DNA]</scope>
    <source>
        <strain evidence="4">ATCC 29133 / PCC 73102</strain>
    </source>
</reference>
<dbReference type="EC" id="3.1.2.14" evidence="3"/>
<feature type="domain" description="Thioesterase" evidence="2">
    <location>
        <begin position="16"/>
        <end position="241"/>
    </location>
</feature>
<dbReference type="HOGENOM" id="CLU_070456_1_1_3"/>
<dbReference type="InterPro" id="IPR029058">
    <property type="entry name" value="AB_hydrolase_fold"/>
</dbReference>
<dbReference type="KEGG" id="npu:Npun_R2077"/>
<sequence>MTLWLTEPVSMNSKTHLFCFHFAGGGASCFRGWAESLQEHNVEVCSVQLPGRENRFGEPRITDFNTLIPELYSQLKQYLHQPYAFYGHSLGALIAYELAHECRKKDTNLPFILFLGAHRAPHIHYPHNSCNSMNVEEFKSFVNRFGGIPESMLNDEAWMKVLLPLMRDDFLLCESYQPRPIEALPCPIHALGGIFDPMVSQQDINAWEQHTTKEFRSHFFPEGHFYIRNKNQVSKLFNLIQSEITDWKPKDTYESFRLPQFSIK</sequence>
<organism evidence="3 4">
    <name type="scientific">Nostoc punctiforme (strain ATCC 29133 / PCC 73102)</name>
    <dbReference type="NCBI Taxonomy" id="63737"/>
    <lineage>
        <taxon>Bacteria</taxon>
        <taxon>Bacillati</taxon>
        <taxon>Cyanobacteriota</taxon>
        <taxon>Cyanophyceae</taxon>
        <taxon>Nostocales</taxon>
        <taxon>Nostocaceae</taxon>
        <taxon>Nostoc</taxon>
    </lineage>
</organism>
<keyword evidence="3" id="KW-0378">Hydrolase</keyword>
<proteinExistence type="inferred from homology"/>
<dbReference type="STRING" id="63737.Npun_R2077"/>